<reference evidence="3" key="1">
    <citation type="journal article" date="2019" name="Int. J. Syst. Evol. Microbiol.">
        <title>The Global Catalogue of Microorganisms (GCM) 10K type strain sequencing project: providing services to taxonomists for standard genome sequencing and annotation.</title>
        <authorList>
            <consortium name="The Broad Institute Genomics Platform"/>
            <consortium name="The Broad Institute Genome Sequencing Center for Infectious Disease"/>
            <person name="Wu L."/>
            <person name="Ma J."/>
        </authorList>
    </citation>
    <scope>NUCLEOTIDE SEQUENCE [LARGE SCALE GENOMIC DNA]</scope>
    <source>
        <strain evidence="3">CECT 8472</strain>
    </source>
</reference>
<dbReference type="PANTHER" id="PTHR42773:SF1">
    <property type="entry name" value="METALLO-BETA-LACTAMASE FAMILY PROTEIN"/>
    <property type="match status" value="1"/>
</dbReference>
<protein>
    <submittedName>
        <fullName evidence="2">MBL fold metallo-hydrolase</fullName>
    </submittedName>
</protein>
<comment type="caution">
    <text evidence="2">The sequence shown here is derived from an EMBL/GenBank/DDBJ whole genome shotgun (WGS) entry which is preliminary data.</text>
</comment>
<evidence type="ECO:0000259" key="1">
    <source>
        <dbReference type="SMART" id="SM00849"/>
    </source>
</evidence>
<dbReference type="Gene3D" id="3.60.15.10">
    <property type="entry name" value="Ribonuclease Z/Hydroxyacylglutathione hydrolase-like"/>
    <property type="match status" value="1"/>
</dbReference>
<evidence type="ECO:0000313" key="3">
    <source>
        <dbReference type="Proteomes" id="UP001595799"/>
    </source>
</evidence>
<gene>
    <name evidence="2" type="ORF">ACFOW6_15335</name>
</gene>
<proteinExistence type="predicted"/>
<evidence type="ECO:0000313" key="2">
    <source>
        <dbReference type="EMBL" id="MFC4352924.1"/>
    </source>
</evidence>
<dbReference type="EMBL" id="JBHSCW010000010">
    <property type="protein sequence ID" value="MFC4352924.1"/>
    <property type="molecule type" value="Genomic_DNA"/>
</dbReference>
<dbReference type="SMART" id="SM00849">
    <property type="entry name" value="Lactamase_B"/>
    <property type="match status" value="1"/>
</dbReference>
<dbReference type="InterPro" id="IPR001279">
    <property type="entry name" value="Metallo-B-lactamas"/>
</dbReference>
<organism evidence="2 3">
    <name type="scientific">Fodinicurvata halophila</name>
    <dbReference type="NCBI Taxonomy" id="1419723"/>
    <lineage>
        <taxon>Bacteria</taxon>
        <taxon>Pseudomonadati</taxon>
        <taxon>Pseudomonadota</taxon>
        <taxon>Alphaproteobacteria</taxon>
        <taxon>Rhodospirillales</taxon>
        <taxon>Rhodovibrionaceae</taxon>
        <taxon>Fodinicurvata</taxon>
    </lineage>
</organism>
<dbReference type="Proteomes" id="UP001595799">
    <property type="component" value="Unassembled WGS sequence"/>
</dbReference>
<feature type="domain" description="Metallo-beta-lactamase" evidence="1">
    <location>
        <begin position="24"/>
        <end position="185"/>
    </location>
</feature>
<sequence length="215" mass="23750">MQQIYPDLWQSLTERPFAEAPQVTTHAYLLTRPESNVLFYNSSYLLEDADQIESLGGVAYQLLSHRDEITPALADLRTHFGAKLGIHAREADEVRAVSPLDLAFESRETWLGGIEVIPTPGHSPGSTSFLYASPHGQRYLFTGDTIFASERGWETYLIRGSNREDLVNSLKLLRGLKPDVVISSAAVAPDGVREVTPAQWRKAVDAALEELSALA</sequence>
<accession>A0ABV8UQT5</accession>
<name>A0ABV8UQT5_9PROT</name>
<dbReference type="RefSeq" id="WP_382423301.1">
    <property type="nucleotide sequence ID" value="NZ_JBHSCW010000010.1"/>
</dbReference>
<dbReference type="Pfam" id="PF00753">
    <property type="entry name" value="Lactamase_B"/>
    <property type="match status" value="1"/>
</dbReference>
<dbReference type="PANTHER" id="PTHR42773">
    <property type="entry name" value="METALLO-BETA-LACTAMASE-RELATED"/>
    <property type="match status" value="1"/>
</dbReference>
<dbReference type="SUPFAM" id="SSF56281">
    <property type="entry name" value="Metallo-hydrolase/oxidoreductase"/>
    <property type="match status" value="1"/>
</dbReference>
<keyword evidence="3" id="KW-1185">Reference proteome</keyword>
<dbReference type="InterPro" id="IPR036866">
    <property type="entry name" value="RibonucZ/Hydroxyglut_hydro"/>
</dbReference>